<name>A0ABW2BFV6_9HYPH</name>
<accession>A0ABW2BFV6</accession>
<evidence type="ECO:0000256" key="1">
    <source>
        <dbReference type="ARBA" id="ARBA00001526"/>
    </source>
</evidence>
<evidence type="ECO:0000256" key="2">
    <source>
        <dbReference type="ARBA" id="ARBA00009009"/>
    </source>
</evidence>
<feature type="domain" description="Beta-lactamase class A catalytic" evidence="5">
    <location>
        <begin position="57"/>
        <end position="266"/>
    </location>
</feature>
<comment type="caution">
    <text evidence="6">The sequence shown here is derived from an EMBL/GenBank/DDBJ whole genome shotgun (WGS) entry which is preliminary data.</text>
</comment>
<feature type="signal peptide" evidence="4">
    <location>
        <begin position="1"/>
        <end position="28"/>
    </location>
</feature>
<evidence type="ECO:0000256" key="4">
    <source>
        <dbReference type="SAM" id="SignalP"/>
    </source>
</evidence>
<dbReference type="InterPro" id="IPR045155">
    <property type="entry name" value="Beta-lactam_cat"/>
</dbReference>
<proteinExistence type="inferred from homology"/>
<dbReference type="Pfam" id="PF13354">
    <property type="entry name" value="Beta-lactamase2"/>
    <property type="match status" value="1"/>
</dbReference>
<evidence type="ECO:0000259" key="5">
    <source>
        <dbReference type="Pfam" id="PF13354"/>
    </source>
</evidence>
<reference evidence="7" key="1">
    <citation type="journal article" date="2019" name="Int. J. Syst. Evol. Microbiol.">
        <title>The Global Catalogue of Microorganisms (GCM) 10K type strain sequencing project: providing services to taxonomists for standard genome sequencing and annotation.</title>
        <authorList>
            <consortium name="The Broad Institute Genomics Platform"/>
            <consortium name="The Broad Institute Genome Sequencing Center for Infectious Disease"/>
            <person name="Wu L."/>
            <person name="Ma J."/>
        </authorList>
    </citation>
    <scope>NUCLEOTIDE SEQUENCE [LARGE SCALE GENOMIC DNA]</scope>
    <source>
        <strain evidence="7">CCUG 48316</strain>
    </source>
</reference>
<comment type="catalytic activity">
    <reaction evidence="1">
        <text>a beta-lactam + H2O = a substituted beta-amino acid</text>
        <dbReference type="Rhea" id="RHEA:20401"/>
        <dbReference type="ChEBI" id="CHEBI:15377"/>
        <dbReference type="ChEBI" id="CHEBI:35627"/>
        <dbReference type="ChEBI" id="CHEBI:140347"/>
        <dbReference type="EC" id="3.5.2.6"/>
    </reaction>
</comment>
<dbReference type="PRINTS" id="PR00118">
    <property type="entry name" value="BLACTAMASEA"/>
</dbReference>
<dbReference type="NCBIfam" id="NF033103">
    <property type="entry name" value="bla_class_A"/>
    <property type="match status" value="1"/>
</dbReference>
<dbReference type="RefSeq" id="WP_378968129.1">
    <property type="nucleotide sequence ID" value="NZ_JBHSWN010000001.1"/>
</dbReference>
<dbReference type="PANTHER" id="PTHR35333:SF3">
    <property type="entry name" value="BETA-LACTAMASE-TYPE TRANSPEPTIDASE FOLD CONTAINING PROTEIN"/>
    <property type="match status" value="1"/>
</dbReference>
<dbReference type="PANTHER" id="PTHR35333">
    <property type="entry name" value="BETA-LACTAMASE"/>
    <property type="match status" value="1"/>
</dbReference>
<sequence length="294" mass="30782">MSLVTRRTLCGSLLAAALPVSLPLPSYAADEADARFRAIEDGTGGRLGISVAGEGTAALAYRGDERFPMCSTFKALVTAAVLARVDAGTERLERSLNVQEADLLSYAPISRKALAERGGRMSVADLCAASMEWSDNTAANLQLSLVGGPAGLTQWVRSTGDTVTRLDRTEPTLNTAIPDDPRDTTTPMAMRTTLAQILLGAALTPDSRQRLESWMVGAQTGFKRLRAGLPSAWIVGDKTGSGDNGTFNTVAILRPPGRPPLVAAVYLTGAGAPQAACDAAHAEVGRLIARHVGL</sequence>
<dbReference type="InterPro" id="IPR012338">
    <property type="entry name" value="Beta-lactam/transpept-like"/>
</dbReference>
<dbReference type="EMBL" id="JBHSWN010000001">
    <property type="protein sequence ID" value="MFC6789288.1"/>
    <property type="molecule type" value="Genomic_DNA"/>
</dbReference>
<keyword evidence="7" id="KW-1185">Reference proteome</keyword>
<evidence type="ECO:0000313" key="7">
    <source>
        <dbReference type="Proteomes" id="UP001596292"/>
    </source>
</evidence>
<keyword evidence="6" id="KW-0378">Hydrolase</keyword>
<dbReference type="GO" id="GO:0008800">
    <property type="term" value="F:beta-lactamase activity"/>
    <property type="evidence" value="ECO:0007669"/>
    <property type="project" value="UniProtKB-EC"/>
</dbReference>
<comment type="similarity">
    <text evidence="2">Belongs to the class-A beta-lactamase family.</text>
</comment>
<protein>
    <recommendedName>
        <fullName evidence="3">beta-lactamase</fullName>
        <ecNumber evidence="3">3.5.2.6</ecNumber>
    </recommendedName>
</protein>
<dbReference type="EC" id="3.5.2.6" evidence="3"/>
<feature type="chain" id="PRO_5045457460" description="beta-lactamase" evidence="4">
    <location>
        <begin position="29"/>
        <end position="294"/>
    </location>
</feature>
<dbReference type="Proteomes" id="UP001596292">
    <property type="component" value="Unassembled WGS sequence"/>
</dbReference>
<evidence type="ECO:0000313" key="6">
    <source>
        <dbReference type="EMBL" id="MFC6789288.1"/>
    </source>
</evidence>
<gene>
    <name evidence="6" type="primary">bla</name>
    <name evidence="6" type="ORF">ACFQE0_06385</name>
</gene>
<dbReference type="SUPFAM" id="SSF56601">
    <property type="entry name" value="beta-lactamase/transpeptidase-like"/>
    <property type="match status" value="1"/>
</dbReference>
<dbReference type="InterPro" id="IPR000871">
    <property type="entry name" value="Beta-lactam_class-A"/>
</dbReference>
<organism evidence="6 7">
    <name type="scientific">Methylobacterium komagatae</name>
    <dbReference type="NCBI Taxonomy" id="374425"/>
    <lineage>
        <taxon>Bacteria</taxon>
        <taxon>Pseudomonadati</taxon>
        <taxon>Pseudomonadota</taxon>
        <taxon>Alphaproteobacteria</taxon>
        <taxon>Hyphomicrobiales</taxon>
        <taxon>Methylobacteriaceae</taxon>
        <taxon>Methylobacterium</taxon>
    </lineage>
</organism>
<evidence type="ECO:0000256" key="3">
    <source>
        <dbReference type="ARBA" id="ARBA00012865"/>
    </source>
</evidence>
<dbReference type="Gene3D" id="3.40.710.10">
    <property type="entry name" value="DD-peptidase/beta-lactamase superfamily"/>
    <property type="match status" value="1"/>
</dbReference>
<keyword evidence="4" id="KW-0732">Signal</keyword>